<feature type="compositionally biased region" description="Low complexity" evidence="1">
    <location>
        <begin position="153"/>
        <end position="165"/>
    </location>
</feature>
<feature type="compositionally biased region" description="Acidic residues" evidence="1">
    <location>
        <begin position="269"/>
        <end position="282"/>
    </location>
</feature>
<feature type="region of interest" description="Disordered" evidence="1">
    <location>
        <begin position="362"/>
        <end position="398"/>
    </location>
</feature>
<dbReference type="EMBL" id="LR724057">
    <property type="protein sequence ID" value="VWO94561.1"/>
    <property type="molecule type" value="Genomic_DNA"/>
</dbReference>
<feature type="compositionally biased region" description="Basic and acidic residues" evidence="1">
    <location>
        <begin position="1"/>
        <end position="14"/>
    </location>
</feature>
<feature type="compositionally biased region" description="Low complexity" evidence="1">
    <location>
        <begin position="16"/>
        <end position="29"/>
    </location>
</feature>
<dbReference type="AlphaFoldDB" id="A0A5K1JS00"/>
<organism evidence="2">
    <name type="scientific">Ganoderma boninense</name>
    <dbReference type="NCBI Taxonomy" id="34458"/>
    <lineage>
        <taxon>Eukaryota</taxon>
        <taxon>Fungi</taxon>
        <taxon>Dikarya</taxon>
        <taxon>Basidiomycota</taxon>
        <taxon>Agaricomycotina</taxon>
        <taxon>Agaricomycetes</taxon>
        <taxon>Polyporales</taxon>
        <taxon>Polyporaceae</taxon>
        <taxon>Ganoderma</taxon>
    </lineage>
</organism>
<gene>
    <name evidence="2" type="primary">I1S5Z3</name>
</gene>
<protein>
    <submittedName>
        <fullName evidence="2">Uncharacterized protein</fullName>
    </submittedName>
</protein>
<feature type="compositionally biased region" description="Polar residues" evidence="1">
    <location>
        <begin position="295"/>
        <end position="309"/>
    </location>
</feature>
<feature type="region of interest" description="Disordered" evidence="1">
    <location>
        <begin position="1"/>
        <end position="326"/>
    </location>
</feature>
<name>A0A5K1JS00_9APHY</name>
<sequence>MAKFEREHMQKFDPEGTSGVAYAGGAASSTLKRHDSLGVRVPAKDPAVERVKATDRASPKDSEVSGSANGVAKRQLPVKEQSAGVVSRESPTGALGKSHTRERSGTVTSQQLAAAQGEVRTPEYRGSPQYQTPMASPGERTVGYAQYVPENYQTQTQSQLQGAQQNVPRKPVPAGVVSEASATRLTPPASSKLATGTNTSTHTPPLQVMGSRPLDRSLPLQEPEEDNGHDDDDDEPEYTDRHHGSPLPSSDLYADSHTTRYDTRHDRRDDDDDETLNEEGEEQIQQNKNGEDSESGSGFTPRSPSTTLPERTPATYGAPQTSQYAENQKTIRAAKHRSGPTDQLGMRSFDLTMFERDTVNSLRNSGAQDAPPNAARERASQSPQQPPPAPQPEFSRQQVPQYDPRQYPISLNNVLDQRVGYGWNHSSVQSDDMQSLFDDPTSSYLQTFLRSASVWECRGGGARW</sequence>
<evidence type="ECO:0000313" key="2">
    <source>
        <dbReference type="EMBL" id="VWO94561.1"/>
    </source>
</evidence>
<accession>A0A5K1JS00</accession>
<evidence type="ECO:0000256" key="1">
    <source>
        <dbReference type="SAM" id="MobiDB-lite"/>
    </source>
</evidence>
<feature type="compositionally biased region" description="Basic and acidic residues" evidence="1">
    <location>
        <begin position="257"/>
        <end position="268"/>
    </location>
</feature>
<feature type="compositionally biased region" description="Acidic residues" evidence="1">
    <location>
        <begin position="222"/>
        <end position="237"/>
    </location>
</feature>
<feature type="compositionally biased region" description="Polar residues" evidence="1">
    <location>
        <begin position="180"/>
        <end position="204"/>
    </location>
</feature>
<proteinExistence type="predicted"/>
<reference evidence="2" key="1">
    <citation type="submission" date="2019-10" db="EMBL/GenBank/DDBJ databases">
        <authorList>
            <person name="Nor Muhammad N."/>
        </authorList>
    </citation>
    <scope>NUCLEOTIDE SEQUENCE</scope>
</reference>
<feature type="compositionally biased region" description="Basic and acidic residues" evidence="1">
    <location>
        <begin position="32"/>
        <end position="63"/>
    </location>
</feature>